<accession>A0ABW0XDY1</accession>
<dbReference type="InterPro" id="IPR025646">
    <property type="entry name" value="DUF4350"/>
</dbReference>
<evidence type="ECO:0000259" key="3">
    <source>
        <dbReference type="Pfam" id="PF14258"/>
    </source>
</evidence>
<dbReference type="RefSeq" id="WP_380229613.1">
    <property type="nucleotide sequence ID" value="NZ_JBHSOF010000073.1"/>
</dbReference>
<keyword evidence="2" id="KW-0472">Membrane</keyword>
<proteinExistence type="predicted"/>
<feature type="domain" description="DUF4350" evidence="3">
    <location>
        <begin position="70"/>
        <end position="242"/>
    </location>
</feature>
<gene>
    <name evidence="4" type="ORF">ACFP3U_33930</name>
</gene>
<evidence type="ECO:0000256" key="2">
    <source>
        <dbReference type="SAM" id="Phobius"/>
    </source>
</evidence>
<feature type="transmembrane region" description="Helical" evidence="2">
    <location>
        <begin position="39"/>
        <end position="57"/>
    </location>
</feature>
<feature type="region of interest" description="Disordered" evidence="1">
    <location>
        <begin position="1"/>
        <end position="28"/>
    </location>
</feature>
<keyword evidence="2" id="KW-0812">Transmembrane</keyword>
<dbReference type="Proteomes" id="UP001595975">
    <property type="component" value="Unassembled WGS sequence"/>
</dbReference>
<dbReference type="Pfam" id="PF14258">
    <property type="entry name" value="DUF4350"/>
    <property type="match status" value="1"/>
</dbReference>
<evidence type="ECO:0000256" key="1">
    <source>
        <dbReference type="SAM" id="MobiDB-lite"/>
    </source>
</evidence>
<organism evidence="4 5">
    <name type="scientific">Kitasatospora misakiensis</name>
    <dbReference type="NCBI Taxonomy" id="67330"/>
    <lineage>
        <taxon>Bacteria</taxon>
        <taxon>Bacillati</taxon>
        <taxon>Actinomycetota</taxon>
        <taxon>Actinomycetes</taxon>
        <taxon>Kitasatosporales</taxon>
        <taxon>Streptomycetaceae</taxon>
        <taxon>Kitasatospora</taxon>
    </lineage>
</organism>
<keyword evidence="5" id="KW-1185">Reference proteome</keyword>
<protein>
    <submittedName>
        <fullName evidence="4">DUF4350 domain-containing protein</fullName>
    </submittedName>
</protein>
<reference evidence="5" key="1">
    <citation type="journal article" date="2019" name="Int. J. Syst. Evol. Microbiol.">
        <title>The Global Catalogue of Microorganisms (GCM) 10K type strain sequencing project: providing services to taxonomists for standard genome sequencing and annotation.</title>
        <authorList>
            <consortium name="The Broad Institute Genomics Platform"/>
            <consortium name="The Broad Institute Genome Sequencing Center for Infectious Disease"/>
            <person name="Wu L."/>
            <person name="Ma J."/>
        </authorList>
    </citation>
    <scope>NUCLEOTIDE SEQUENCE [LARGE SCALE GENOMIC DNA]</scope>
    <source>
        <strain evidence="5">CGMCC 4.1437</strain>
    </source>
</reference>
<comment type="caution">
    <text evidence="4">The sequence shown here is derived from an EMBL/GenBank/DDBJ whole genome shotgun (WGS) entry which is preliminary data.</text>
</comment>
<sequence>MTSAVPAPPTTPGPGAPTVPAPATSTAPTGRGLWRRARWYLLTAALVLLAAVLLAAVNRERQYPPLDPRSYEPAGGHAAVALLERQGLKVDLTADPAARPTGADTLVLPEPDLLTPEQLTAVAAAGYGRLVLVSPGPAALSALVPGVRTSEENGGIPYAGVRSTGPDCSLPEAVRAGSAHLGGLLYTAGSRGEGCYQRGHGYPLVAVATGRNTDVVVLGSGEFLTNELLGKDGNAALGLGLLGSRPHVTWHLPDYTAPVAEGGQKSFQDYIPEGWTWAGYQLAVAVVLAALWRARRLGPVVSEQLPVVVRASETTEGRARLYRRAKARGRAADALRRATALRIAPALGVPPVAGAPDPTALCAAVADRLPERPGGDAAALLYGPPPTDDAALLRLADDLDTLERQVRKP</sequence>
<evidence type="ECO:0000313" key="5">
    <source>
        <dbReference type="Proteomes" id="UP001595975"/>
    </source>
</evidence>
<dbReference type="EMBL" id="JBHSOF010000073">
    <property type="protein sequence ID" value="MFC5667952.1"/>
    <property type="molecule type" value="Genomic_DNA"/>
</dbReference>
<evidence type="ECO:0000313" key="4">
    <source>
        <dbReference type="EMBL" id="MFC5667952.1"/>
    </source>
</evidence>
<name>A0ABW0XDY1_9ACTN</name>
<keyword evidence="2" id="KW-1133">Transmembrane helix</keyword>
<feature type="compositionally biased region" description="Pro residues" evidence="1">
    <location>
        <begin position="1"/>
        <end position="20"/>
    </location>
</feature>